<evidence type="ECO:0000256" key="1">
    <source>
        <dbReference type="SAM" id="Phobius"/>
    </source>
</evidence>
<comment type="caution">
    <text evidence="2">The sequence shown here is derived from an EMBL/GenBank/DDBJ whole genome shotgun (WGS) entry which is preliminary data.</text>
</comment>
<dbReference type="Pfam" id="PF07963">
    <property type="entry name" value="N_methyl"/>
    <property type="match status" value="1"/>
</dbReference>
<dbReference type="Proteomes" id="UP000286862">
    <property type="component" value="Unassembled WGS sequence"/>
</dbReference>
<keyword evidence="1" id="KW-1133">Transmembrane helix</keyword>
<name>A0A3S3QE25_9BACT</name>
<feature type="non-terminal residue" evidence="2">
    <location>
        <position position="121"/>
    </location>
</feature>
<keyword evidence="1" id="KW-0472">Membrane</keyword>
<dbReference type="PROSITE" id="PS00409">
    <property type="entry name" value="PROKAR_NTER_METHYL"/>
    <property type="match status" value="1"/>
</dbReference>
<gene>
    <name evidence="2" type="ORF">VT99_12923</name>
</gene>
<dbReference type="SUPFAM" id="SSF54523">
    <property type="entry name" value="Pili subunits"/>
    <property type="match status" value="1"/>
</dbReference>
<dbReference type="InterPro" id="IPR045584">
    <property type="entry name" value="Pilin-like"/>
</dbReference>
<dbReference type="InterPro" id="IPR012902">
    <property type="entry name" value="N_methyl_site"/>
</dbReference>
<accession>A0A3S3QE25</accession>
<protein>
    <submittedName>
        <fullName evidence="2">Prepilin-type N-terminal cleavage/methylation domain-containing protein</fullName>
    </submittedName>
</protein>
<dbReference type="Gene3D" id="3.30.700.10">
    <property type="entry name" value="Glycoprotein, Type 4 Pilin"/>
    <property type="match status" value="1"/>
</dbReference>
<evidence type="ECO:0000313" key="3">
    <source>
        <dbReference type="Proteomes" id="UP000286862"/>
    </source>
</evidence>
<organism evidence="2 3">
    <name type="scientific">Candidatus Electrothrix marina</name>
    <dbReference type="NCBI Taxonomy" id="1859130"/>
    <lineage>
        <taxon>Bacteria</taxon>
        <taxon>Pseudomonadati</taxon>
        <taxon>Thermodesulfobacteriota</taxon>
        <taxon>Desulfobulbia</taxon>
        <taxon>Desulfobulbales</taxon>
        <taxon>Desulfobulbaceae</taxon>
        <taxon>Candidatus Electrothrix</taxon>
    </lineage>
</organism>
<sequence>MKQTGCREKAVKGFSLVELMLVIALLGVLSVISVPGFLRNLPEKRLKNAARNLHADLQRARLWAVNENKKITVRFNEAEGYYYIDDDLKGEAGYKVWDTNELRRNLTDYGGVVYGKGAAVK</sequence>
<dbReference type="NCBIfam" id="TIGR02532">
    <property type="entry name" value="IV_pilin_GFxxxE"/>
    <property type="match status" value="1"/>
</dbReference>
<feature type="transmembrane region" description="Helical" evidence="1">
    <location>
        <begin position="19"/>
        <end position="38"/>
    </location>
</feature>
<keyword evidence="1" id="KW-0812">Transmembrane</keyword>
<evidence type="ECO:0000313" key="2">
    <source>
        <dbReference type="EMBL" id="RWX45043.1"/>
    </source>
</evidence>
<proteinExistence type="predicted"/>
<dbReference type="EMBL" id="MTKQ01000292">
    <property type="protein sequence ID" value="RWX45043.1"/>
    <property type="molecule type" value="Genomic_DNA"/>
</dbReference>
<dbReference type="AlphaFoldDB" id="A0A3S3QE25"/>
<reference evidence="2 3" key="1">
    <citation type="submission" date="2017-01" db="EMBL/GenBank/DDBJ databases">
        <title>The cable genome- insights into the physiology and evolution of filamentous bacteria capable of sulfide oxidation via long distance electron transfer.</title>
        <authorList>
            <person name="Schreiber L."/>
            <person name="Bjerg J.T."/>
            <person name="Boggild A."/>
            <person name="Van De Vossenberg J."/>
            <person name="Meysman F."/>
            <person name="Nielsen L.P."/>
            <person name="Schramm A."/>
            <person name="Kjeldsen K.U."/>
        </authorList>
    </citation>
    <scope>NUCLEOTIDE SEQUENCE [LARGE SCALE GENOMIC DNA]</scope>
    <source>
        <strain evidence="2">A2</strain>
    </source>
</reference>